<comment type="caution">
    <text evidence="2">The sequence shown here is derived from an EMBL/GenBank/DDBJ whole genome shotgun (WGS) entry which is preliminary data.</text>
</comment>
<name>A0A399JBR8_9MICC</name>
<dbReference type="InterPro" id="IPR016639">
    <property type="entry name" value="GST_Omega/GSH"/>
</dbReference>
<protein>
    <submittedName>
        <fullName evidence="2">Glutathione S-transferase</fullName>
    </submittedName>
</protein>
<sequence length="258" mass="28865">MRRPSAPPSPSRGSTMTALASPVDIDAFGEYERPADAPGREPFTGRLGTAEFPIEPGRYHLYAGWFCPWAHRVTLSRALNGLEEYISLSWIDNERDARGWAFREGTGEDPVNGFEFLREAYRLARPGYDGHVSVPLLWDKVANTAVSNDPASLALSFPADFDAVIDPETSTAPPALREKIAEVERFLRLEPNGPTEWDGLLGGREYVLGERLTEADLYLWVKLVRYPLDDEAWPALAEYRDRLMALPAFAATTDRSTY</sequence>
<feature type="compositionally biased region" description="Pro residues" evidence="1">
    <location>
        <begin position="1"/>
        <end position="10"/>
    </location>
</feature>
<keyword evidence="3" id="KW-1185">Reference proteome</keyword>
<evidence type="ECO:0000256" key="1">
    <source>
        <dbReference type="SAM" id="MobiDB-lite"/>
    </source>
</evidence>
<dbReference type="PANTHER" id="PTHR32419:SF6">
    <property type="entry name" value="GLUTATHIONE S-TRANSFERASE OMEGA-LIKE 1-RELATED"/>
    <property type="match status" value="1"/>
</dbReference>
<gene>
    <name evidence="2" type="ORF">DWB68_12185</name>
</gene>
<dbReference type="InterPro" id="IPR036282">
    <property type="entry name" value="Glutathione-S-Trfase_C_sf"/>
</dbReference>
<dbReference type="EMBL" id="QQXK01000026">
    <property type="protein sequence ID" value="RII41482.1"/>
    <property type="molecule type" value="Genomic_DNA"/>
</dbReference>
<reference evidence="2 3" key="1">
    <citation type="submission" date="2018-07" db="EMBL/GenBank/DDBJ databases">
        <title>Arthrobacter sp. nov., isolated from raw cow's milk with high bacterial count.</title>
        <authorList>
            <person name="Hahne J."/>
            <person name="Isele D."/>
            <person name="Lipski A."/>
        </authorList>
    </citation>
    <scope>NUCLEOTIDE SEQUENCE [LARGE SCALE GENOMIC DNA]</scope>
    <source>
        <strain evidence="2 3">JZ R-35</strain>
    </source>
</reference>
<dbReference type="GO" id="GO:0005737">
    <property type="term" value="C:cytoplasm"/>
    <property type="evidence" value="ECO:0007669"/>
    <property type="project" value="TreeGrafter"/>
</dbReference>
<dbReference type="Gene3D" id="3.40.30.10">
    <property type="entry name" value="Glutaredoxin"/>
    <property type="match status" value="1"/>
</dbReference>
<keyword evidence="2" id="KW-0808">Transferase</keyword>
<dbReference type="InterPro" id="IPR036249">
    <property type="entry name" value="Thioredoxin-like_sf"/>
</dbReference>
<dbReference type="Gene3D" id="1.20.1050.10">
    <property type="match status" value="1"/>
</dbReference>
<evidence type="ECO:0000313" key="2">
    <source>
        <dbReference type="EMBL" id="RII41482.1"/>
    </source>
</evidence>
<dbReference type="SUPFAM" id="SSF52833">
    <property type="entry name" value="Thioredoxin-like"/>
    <property type="match status" value="1"/>
</dbReference>
<accession>A0A399JBR8</accession>
<organism evidence="2 3">
    <name type="scientific">Galactobacter valiniphilus</name>
    <dbReference type="NCBI Taxonomy" id="2676122"/>
    <lineage>
        <taxon>Bacteria</taxon>
        <taxon>Bacillati</taxon>
        <taxon>Actinomycetota</taxon>
        <taxon>Actinomycetes</taxon>
        <taxon>Micrococcales</taxon>
        <taxon>Micrococcaceae</taxon>
        <taxon>Galactobacter</taxon>
    </lineage>
</organism>
<proteinExistence type="predicted"/>
<dbReference type="AlphaFoldDB" id="A0A399JBR8"/>
<dbReference type="PANTHER" id="PTHR32419">
    <property type="entry name" value="GLUTATHIONYL-HYDROQUINONE REDUCTASE"/>
    <property type="match status" value="1"/>
</dbReference>
<dbReference type="Proteomes" id="UP000265419">
    <property type="component" value="Unassembled WGS sequence"/>
</dbReference>
<dbReference type="GO" id="GO:0004364">
    <property type="term" value="F:glutathione transferase activity"/>
    <property type="evidence" value="ECO:0007669"/>
    <property type="project" value="InterPro"/>
</dbReference>
<evidence type="ECO:0000313" key="3">
    <source>
        <dbReference type="Proteomes" id="UP000265419"/>
    </source>
</evidence>
<dbReference type="SUPFAM" id="SSF47616">
    <property type="entry name" value="GST C-terminal domain-like"/>
    <property type="match status" value="1"/>
</dbReference>
<feature type="region of interest" description="Disordered" evidence="1">
    <location>
        <begin position="1"/>
        <end position="20"/>
    </location>
</feature>